<dbReference type="VEuPathDB" id="FungiDB:ASPCADRAFT_59231"/>
<protein>
    <submittedName>
        <fullName evidence="1">Uncharacterized protein</fullName>
    </submittedName>
</protein>
<sequence length="61" mass="7255">DKLSQAIKEYLKNSELLEACFQCFINKNLSEKVCCWIFYDTSCITHHFNTVYLKEELLECN</sequence>
<accession>A0A1R3R7P8</accession>
<evidence type="ECO:0000313" key="1">
    <source>
        <dbReference type="EMBL" id="OOF90488.1"/>
    </source>
</evidence>
<name>A0A1R3R7P8_ASPC5</name>
<reference evidence="3" key="2">
    <citation type="journal article" date="2017" name="Genome Biol.">
        <title>Comparative genomics reveals high biological diversity and specific adaptations in the industrially and medically important fungal genus Aspergillus.</title>
        <authorList>
            <person name="de Vries R.P."/>
            <person name="Riley R."/>
            <person name="Wiebenga A."/>
            <person name="Aguilar-Osorio G."/>
            <person name="Amillis S."/>
            <person name="Uchima C.A."/>
            <person name="Anderluh G."/>
            <person name="Asadollahi M."/>
            <person name="Askin M."/>
            <person name="Barry K."/>
            <person name="Battaglia E."/>
            <person name="Bayram O."/>
            <person name="Benocci T."/>
            <person name="Braus-Stromeyer S.A."/>
            <person name="Caldana C."/>
            <person name="Canovas D."/>
            <person name="Cerqueira G.C."/>
            <person name="Chen F."/>
            <person name="Chen W."/>
            <person name="Choi C."/>
            <person name="Clum A."/>
            <person name="Dos Santos R.A."/>
            <person name="Damasio A.R."/>
            <person name="Diallinas G."/>
            <person name="Emri T."/>
            <person name="Fekete E."/>
            <person name="Flipphi M."/>
            <person name="Freyberg S."/>
            <person name="Gallo A."/>
            <person name="Gournas C."/>
            <person name="Habgood R."/>
            <person name="Hainaut M."/>
            <person name="Harispe M.L."/>
            <person name="Henrissat B."/>
            <person name="Hilden K.S."/>
            <person name="Hope R."/>
            <person name="Hossain A."/>
            <person name="Karabika E."/>
            <person name="Karaffa L."/>
            <person name="Karanyi Z."/>
            <person name="Krasevec N."/>
            <person name="Kuo A."/>
            <person name="Kusch H."/>
            <person name="LaButti K."/>
            <person name="Lagendijk E.L."/>
            <person name="Lapidus A."/>
            <person name="Levasseur A."/>
            <person name="Lindquist E."/>
            <person name="Lipzen A."/>
            <person name="Logrieco A.F."/>
            <person name="MacCabe A."/>
            <person name="Maekelae M.R."/>
            <person name="Malavazi I."/>
            <person name="Melin P."/>
            <person name="Meyer V."/>
            <person name="Mielnichuk N."/>
            <person name="Miskei M."/>
            <person name="Molnar A.P."/>
            <person name="Mule G."/>
            <person name="Ngan C.Y."/>
            <person name="Orejas M."/>
            <person name="Orosz E."/>
            <person name="Ouedraogo J.P."/>
            <person name="Overkamp K.M."/>
            <person name="Park H.-S."/>
            <person name="Perrone G."/>
            <person name="Piumi F."/>
            <person name="Punt P.J."/>
            <person name="Ram A.F."/>
            <person name="Ramon A."/>
            <person name="Rauscher S."/>
            <person name="Record E."/>
            <person name="Riano-Pachon D.M."/>
            <person name="Robert V."/>
            <person name="Roehrig J."/>
            <person name="Ruller R."/>
            <person name="Salamov A."/>
            <person name="Salih N.S."/>
            <person name="Samson R.A."/>
            <person name="Sandor E."/>
            <person name="Sanguinetti M."/>
            <person name="Schuetze T."/>
            <person name="Sepcic K."/>
            <person name="Shelest E."/>
            <person name="Sherlock G."/>
            <person name="Sophianopoulou V."/>
            <person name="Squina F.M."/>
            <person name="Sun H."/>
            <person name="Susca A."/>
            <person name="Todd R.B."/>
            <person name="Tsang A."/>
            <person name="Unkles S.E."/>
            <person name="van de Wiele N."/>
            <person name="van Rossen-Uffink D."/>
            <person name="Oliveira J.V."/>
            <person name="Vesth T.C."/>
            <person name="Visser J."/>
            <person name="Yu J.-H."/>
            <person name="Zhou M."/>
            <person name="Andersen M.R."/>
            <person name="Archer D.B."/>
            <person name="Baker S.E."/>
            <person name="Benoit I."/>
            <person name="Brakhage A.A."/>
            <person name="Braus G.H."/>
            <person name="Fischer R."/>
            <person name="Frisvad J.C."/>
            <person name="Goldman G.H."/>
            <person name="Houbraken J."/>
            <person name="Oakley B."/>
            <person name="Pocsi I."/>
            <person name="Scazzocchio C."/>
            <person name="Seiboth B."/>
            <person name="vanKuyk P.A."/>
            <person name="Wortman J."/>
            <person name="Dyer P.S."/>
            <person name="Grigoriev I.V."/>
        </authorList>
    </citation>
    <scope>NUCLEOTIDE SEQUENCE [LARGE SCALE GENOMIC DNA]</scope>
    <source>
        <strain evidence="3">ITEM 5010</strain>
    </source>
</reference>
<evidence type="ECO:0000313" key="3">
    <source>
        <dbReference type="Proteomes" id="UP000188318"/>
    </source>
</evidence>
<dbReference type="AlphaFoldDB" id="A0A1R3R7P8"/>
<dbReference type="EMBL" id="KV907518">
    <property type="protein sequence ID" value="OOF90495.1"/>
    <property type="molecule type" value="Genomic_DNA"/>
</dbReference>
<reference evidence="1" key="1">
    <citation type="submission" date="2016-12" db="EMBL/GenBank/DDBJ databases">
        <authorList>
            <consortium name="DOE Joint Genome Institute"/>
            <person name="Riley R."/>
            <person name="Kuo A."/>
            <person name="Sun H."/>
            <person name="Pangilinan J."/>
            <person name="Culley D."/>
            <person name="Salamov A."/>
            <person name="Magnuson J."/>
            <person name="Bruno K."/>
            <person name="Henrissat B."/>
            <person name="Berka R."/>
            <person name="Tsang A."/>
            <person name="Barry K."/>
            <person name="lapidus A."/>
            <person name="Martin J."/>
            <person name="Lindquist E."/>
            <person name="Wang Z."/>
            <person name="Baker S."/>
            <person name="Grigoriev I."/>
            <person name="Nordberg H.P."/>
            <person name="Cantor M.N."/>
            <person name="Hua S.X."/>
        </authorList>
    </citation>
    <scope>NUCLEOTIDE SEQUENCE [LARGE SCALE GENOMIC DNA]</scope>
    <source>
        <strain evidence="1">ITEM 5010</strain>
    </source>
</reference>
<proteinExistence type="predicted"/>
<organism evidence="1 3">
    <name type="scientific">Aspergillus carbonarius (strain ITEM 5010)</name>
    <dbReference type="NCBI Taxonomy" id="602072"/>
    <lineage>
        <taxon>Eukaryota</taxon>
        <taxon>Fungi</taxon>
        <taxon>Dikarya</taxon>
        <taxon>Ascomycota</taxon>
        <taxon>Pezizomycotina</taxon>
        <taxon>Eurotiomycetes</taxon>
        <taxon>Eurotiomycetidae</taxon>
        <taxon>Eurotiales</taxon>
        <taxon>Aspergillaceae</taxon>
        <taxon>Aspergillus</taxon>
        <taxon>Aspergillus subgen. Circumdati</taxon>
    </lineage>
</organism>
<dbReference type="EMBL" id="KV907518">
    <property type="protein sequence ID" value="OOF90488.1"/>
    <property type="molecule type" value="Genomic_DNA"/>
</dbReference>
<evidence type="ECO:0000313" key="2">
    <source>
        <dbReference type="EMBL" id="OOF90495.1"/>
    </source>
</evidence>
<dbReference type="OrthoDB" id="4485682at2759"/>
<dbReference type="VEuPathDB" id="FungiDB:ASPCADRAFT_59250"/>
<dbReference type="STRING" id="602072.A0A1R3R7P8"/>
<feature type="non-terminal residue" evidence="1">
    <location>
        <position position="1"/>
    </location>
</feature>
<gene>
    <name evidence="1" type="ORF">ASPCADRAFT_59231</name>
    <name evidence="2" type="ORF">ASPCADRAFT_59250</name>
</gene>
<dbReference type="Proteomes" id="UP000188318">
    <property type="component" value="Unassembled WGS sequence"/>
</dbReference>
<keyword evidence="3" id="KW-1185">Reference proteome</keyword>